<dbReference type="PANTHER" id="PTHR32305:SF15">
    <property type="entry name" value="PROTEIN RHSA-RELATED"/>
    <property type="match status" value="1"/>
</dbReference>
<dbReference type="InterPro" id="IPR056823">
    <property type="entry name" value="TEN-like_YD-shell"/>
</dbReference>
<dbReference type="NCBIfam" id="TIGR03696">
    <property type="entry name" value="Rhs_assc_core"/>
    <property type="match status" value="1"/>
</dbReference>
<sequence>MRVSSQFRLLCNFLVAVLLGMFLVAQPLSPAAAAPVATPGAAPVNSPLPSTATPNHGLPEGQAAPPVPPAVQAGGKPGVPSAAEKARRESEAIAAAKLVSAQAAGLPGRPIARPGFLLGDTSLVVYWDAEVNEGDPNSWGRWFATVTDTGSGAEQRSAVLAQKDLSRCFSPALLCRSFGAADGWVLDPARTYTVTVTEIAADGTELTSAASAPAKPRTTEDVPALPAGQAAGCGCATVLGPTVIAQALRGATVNTATGAYLRVEKDFAMPSYGIGFNHARYYSSGNTATGMFGAGWTSSYDIRVIAADNGAVRVRAEDGSEAVYTANDDGTYEKPAGVRAQLSKIDGGWQLVPPDRRVLRFTAGGQLVSVKNARGLGVTLGYTSGGLLSTVTDASGRVARFESRADLRLVTKITLPDGRSTQFDYQDGRLLKVQDPRNFVTSYGYDAVGRLAEITDARGNKLIRNSYGANGRVAEQLDPEGGKTTFAWDAGEQVATTTDPDGVVVTDGYKNNVLLYSRNGGNDTVNHRYTGRLNKSLLVDPKGNQEETRFDENGDPVARTAPEPFAFTETSTFDNRTNLTSFQDGRGNTWKYEYNEFNEMTSQRDPKQGTGYRYGYDDKGRLTTRTDPRGKVTRYEYDTHGNRTAEVSPTGRRTEMTYDSTGRLASLVDPRGTVSGGNKDAYRTRYVHDQQNKLTEVWQPGKAQPTRTTYDELGNVVVRTDPLSNSTRYTYDKASRLIEVKDPIGNVNSARYTPGGRRASLSDGENNTTSWTYDRNGRVATETSPRGNADPGNAALYTATFHYDYNGNLIRTDRPYGSGGERVEVDTAFDALDRPTGQRDQFKQGTTVGYDNNGNVVEMTNERGETLTSTFDEANRRTGSAGPGAGAAGIEYDEAGNPVRQTSPTGGVVTTKYDDDGRIVAVTEPRGNVTGADPDDYTTRYAYDQAGNPASVTDPLGNVTRLTHDALNRTTSQADALGNTTRFAYDDADRLAKVTGPDAPGGQSLVYGYDAAGQVIKRTDPLGRVSSTEYDRAGRTTVTTDPIGRRREYVYDADSNLVQEVTARIVEEGRPDPNRPARTVFYGYDNVGRLISKQLGSGGVTYSFGYDAKNRLVSAADPAGTQSYEYDTTDRLTEFTRGTDTFGYSYDSTDRITERAYPDGTRIGATYDDGDRVRTLTASRGGVSAEYGFSYDVADHLTGITYPESTGITESREFDRAGRMTRIAATKGETTLSAFDLTRDKVGNPTRIVETTGEPGQPTSTEATAYRYDAANRLTAECFGAQSCDGASAERTDYTYDLVGNRTTMKRVAPGENTTTSYTYDGADQLTRENVTGTRTSTRSFAYDLEGNQTEAGADRFTYALDHTMTSATVGGRTTNYSYDATGNRVSAVSGTETQTFRWDVNGPRALLAQERGTVDRDYLYDPSGQPLALLVPSGDTLTAHSYLRDWLGGVAGMVSPSGAPERTYDYDAFGVTRDSAELADDAPDNPMQYAGTYQDVTQGDRYAMGARSYDPGTGRFAAQDPVTQPETDQAVSTYSYTNARPTVLTDPSGEDPDGNGMTDTYVDYYRSMACLNNPDACASSADANTPAGETETDNPDWLNAKKIVDEAEGFVKQIGDEIVNLILDLVGFNDAKACITEGDIVACVSTALQAVPWGKMFKAAKVAIKAIGVGRRLIDAYSRLKSAKNALASIPRYIKKATQSADEAADSKKYADEAAKAAQGAKDAGGKAKATSQKAADNAKRDKPKETTTGESCKYAQGNQNRLLSNSFAAGTAVLLADGSTRAIEKLEPGDTVAATDPVTGRTEPQQVTAAVQGTGDKQLVDLQLAGGAAVTATAGHKFYSLDRGWIPAAALKTGERLRDSSGAEVTIAGAAERSAITTVYNLTVNDTQTYYVLAGDDEVLVHNCGNRSHDKARGAAGVDEMTKTLEDMVGKENVWSETYGNGFVFQTPYGKREVDIAIRKEDGNLLLFEVKTGRSNYTRSQRRKDEWIKKTFGFDTLVIRRDTPCPICP</sequence>
<dbReference type="Pfam" id="PF20148">
    <property type="entry name" value="DUF6531"/>
    <property type="match status" value="1"/>
</dbReference>
<dbReference type="Gene3D" id="2.170.16.10">
    <property type="entry name" value="Hedgehog/Intein (Hint) domain"/>
    <property type="match status" value="1"/>
</dbReference>
<dbReference type="InterPro" id="IPR030934">
    <property type="entry name" value="Intein_C"/>
</dbReference>
<dbReference type="NCBIfam" id="TIGR01643">
    <property type="entry name" value="YD_repeat_2x"/>
    <property type="match status" value="11"/>
</dbReference>
<protein>
    <recommendedName>
        <fullName evidence="4">Hint domain-containing protein</fullName>
    </recommendedName>
</protein>
<feature type="compositionally biased region" description="Low complexity" evidence="2">
    <location>
        <begin position="1722"/>
        <end position="1731"/>
    </location>
</feature>
<dbReference type="Pfam" id="PF07591">
    <property type="entry name" value="PT-HINT"/>
    <property type="match status" value="1"/>
</dbReference>
<dbReference type="Proteomes" id="UP000598146">
    <property type="component" value="Unassembled WGS sequence"/>
</dbReference>
<dbReference type="EMBL" id="JADQTO010000039">
    <property type="protein sequence ID" value="MBG0568473.1"/>
    <property type="molecule type" value="Genomic_DNA"/>
</dbReference>
<dbReference type="InterPro" id="IPR006530">
    <property type="entry name" value="YD"/>
</dbReference>
<dbReference type="InterPro" id="IPR036844">
    <property type="entry name" value="Hint_dom_sf"/>
</dbReference>
<comment type="caution">
    <text evidence="5">The sequence shown here is derived from an EMBL/GenBank/DDBJ whole genome shotgun (WGS) entry which is preliminary data.</text>
</comment>
<dbReference type="Pfam" id="PF05593">
    <property type="entry name" value="RHS_repeat"/>
    <property type="match status" value="8"/>
</dbReference>
<dbReference type="PANTHER" id="PTHR32305">
    <property type="match status" value="1"/>
</dbReference>
<feature type="compositionally biased region" description="Polar residues" evidence="2">
    <location>
        <begin position="843"/>
        <end position="855"/>
    </location>
</feature>
<evidence type="ECO:0000256" key="3">
    <source>
        <dbReference type="SAM" id="SignalP"/>
    </source>
</evidence>
<evidence type="ECO:0000313" key="5">
    <source>
        <dbReference type="EMBL" id="MBG0568473.1"/>
    </source>
</evidence>
<feature type="compositionally biased region" description="Low complexity" evidence="2">
    <location>
        <begin position="70"/>
        <end position="83"/>
    </location>
</feature>
<proteinExistence type="predicted"/>
<accession>A0A931CLI5</accession>
<name>A0A931CLI5_9ACTN</name>
<evidence type="ECO:0000259" key="4">
    <source>
        <dbReference type="SMART" id="SM00306"/>
    </source>
</evidence>
<evidence type="ECO:0000256" key="1">
    <source>
        <dbReference type="ARBA" id="ARBA00022737"/>
    </source>
</evidence>
<dbReference type="InterPro" id="IPR045351">
    <property type="entry name" value="DUF6531"/>
</dbReference>
<keyword evidence="3" id="KW-0732">Signal</keyword>
<feature type="region of interest" description="Disordered" evidence="2">
    <location>
        <begin position="602"/>
        <end position="627"/>
    </location>
</feature>
<keyword evidence="6" id="KW-1185">Reference proteome</keyword>
<dbReference type="PROSITE" id="PS50818">
    <property type="entry name" value="INTEIN_C_TER"/>
    <property type="match status" value="1"/>
</dbReference>
<reference evidence="5" key="1">
    <citation type="submission" date="2020-11" db="EMBL/GenBank/DDBJ databases">
        <title>Isolation and identification of active actinomycetes.</title>
        <authorList>
            <person name="Sun X."/>
        </authorList>
    </citation>
    <scope>NUCLEOTIDE SEQUENCE</scope>
    <source>
        <strain evidence="5">NEAU-A11</strain>
    </source>
</reference>
<dbReference type="CDD" id="cd00081">
    <property type="entry name" value="Hint"/>
    <property type="match status" value="1"/>
</dbReference>
<dbReference type="NCBIfam" id="TIGR01443">
    <property type="entry name" value="intein_Cterm"/>
    <property type="match status" value="1"/>
</dbReference>
<keyword evidence="1" id="KW-0677">Repeat</keyword>
<dbReference type="InterPro" id="IPR050708">
    <property type="entry name" value="T6SS_VgrG/RHS"/>
</dbReference>
<feature type="compositionally biased region" description="Basic and acidic residues" evidence="2">
    <location>
        <begin position="1738"/>
        <end position="1749"/>
    </location>
</feature>
<organism evidence="5 6">
    <name type="scientific">Actinoplanes aureus</name>
    <dbReference type="NCBI Taxonomy" id="2792083"/>
    <lineage>
        <taxon>Bacteria</taxon>
        <taxon>Bacillati</taxon>
        <taxon>Actinomycetota</taxon>
        <taxon>Actinomycetes</taxon>
        <taxon>Micromonosporales</taxon>
        <taxon>Micromonosporaceae</taxon>
        <taxon>Actinoplanes</taxon>
    </lineage>
</organism>
<dbReference type="InterPro" id="IPR031325">
    <property type="entry name" value="RHS_repeat"/>
</dbReference>
<dbReference type="Pfam" id="PF25023">
    <property type="entry name" value="TEN_YD-shell"/>
    <property type="match status" value="1"/>
</dbReference>
<dbReference type="SUPFAM" id="SSF51294">
    <property type="entry name" value="Hedgehog/intein (Hint) domain"/>
    <property type="match status" value="1"/>
</dbReference>
<feature type="region of interest" description="Disordered" evidence="2">
    <location>
        <begin position="1722"/>
        <end position="1755"/>
    </location>
</feature>
<dbReference type="Gene3D" id="2.180.10.10">
    <property type="entry name" value="RHS repeat-associated core"/>
    <property type="match status" value="3"/>
</dbReference>
<evidence type="ECO:0000256" key="2">
    <source>
        <dbReference type="SAM" id="MobiDB-lite"/>
    </source>
</evidence>
<feature type="region of interest" description="Disordered" evidence="2">
    <location>
        <begin position="752"/>
        <end position="771"/>
    </location>
</feature>
<dbReference type="RefSeq" id="WP_196420246.1">
    <property type="nucleotide sequence ID" value="NZ_JADQTO010000039.1"/>
</dbReference>
<feature type="signal peptide" evidence="3">
    <location>
        <begin position="1"/>
        <end position="33"/>
    </location>
</feature>
<dbReference type="InterPro" id="IPR003587">
    <property type="entry name" value="Hint_dom_N"/>
</dbReference>
<feature type="region of interest" description="Disordered" evidence="2">
    <location>
        <begin position="836"/>
        <end position="856"/>
    </location>
</feature>
<feature type="chain" id="PRO_5037896856" description="Hint domain-containing protein" evidence="3">
    <location>
        <begin position="34"/>
        <end position="2011"/>
    </location>
</feature>
<evidence type="ECO:0000313" key="6">
    <source>
        <dbReference type="Proteomes" id="UP000598146"/>
    </source>
</evidence>
<gene>
    <name evidence="5" type="ORF">I4J89_44335</name>
</gene>
<feature type="region of interest" description="Disordered" evidence="2">
    <location>
        <begin position="45"/>
        <end position="86"/>
    </location>
</feature>
<dbReference type="InterPro" id="IPR022385">
    <property type="entry name" value="Rhs_assc_core"/>
</dbReference>
<dbReference type="SMART" id="SM00306">
    <property type="entry name" value="HintN"/>
    <property type="match status" value="1"/>
</dbReference>
<feature type="domain" description="Hint" evidence="4">
    <location>
        <begin position="1766"/>
        <end position="1860"/>
    </location>
</feature>
<feature type="compositionally biased region" description="Basic and acidic residues" evidence="2">
    <location>
        <begin position="615"/>
        <end position="627"/>
    </location>
</feature>